<feature type="region of interest" description="Disordered" evidence="3">
    <location>
        <begin position="273"/>
        <end position="302"/>
    </location>
</feature>
<dbReference type="Proteomes" id="UP000821853">
    <property type="component" value="Chromosome 2"/>
</dbReference>
<dbReference type="PANTHER" id="PTHR24341:SF6">
    <property type="entry name" value="HOMEOBOX PROTEIN INVECTED"/>
    <property type="match status" value="1"/>
</dbReference>
<feature type="region of interest" description="Disordered" evidence="3">
    <location>
        <begin position="317"/>
        <end position="337"/>
    </location>
</feature>
<feature type="compositionally biased region" description="Basic residues" evidence="3">
    <location>
        <begin position="139"/>
        <end position="154"/>
    </location>
</feature>
<comment type="subcellular location">
    <subcellularLocation>
        <location evidence="1">Nucleus</location>
    </subcellularLocation>
</comment>
<feature type="compositionally biased region" description="Low complexity" evidence="3">
    <location>
        <begin position="223"/>
        <end position="246"/>
    </location>
</feature>
<dbReference type="VEuPathDB" id="VectorBase:HLOH_044555"/>
<dbReference type="AlphaFoldDB" id="A0A9J6FXV8"/>
<dbReference type="OrthoDB" id="6517004at2759"/>
<dbReference type="GO" id="GO:0030182">
    <property type="term" value="P:neuron differentiation"/>
    <property type="evidence" value="ECO:0007669"/>
    <property type="project" value="TreeGrafter"/>
</dbReference>
<accession>A0A9J6FXV8</accession>
<feature type="region of interest" description="Disordered" evidence="3">
    <location>
        <begin position="349"/>
        <end position="393"/>
    </location>
</feature>
<feature type="compositionally biased region" description="Low complexity" evidence="3">
    <location>
        <begin position="70"/>
        <end position="86"/>
    </location>
</feature>
<dbReference type="GO" id="GO:0000978">
    <property type="term" value="F:RNA polymerase II cis-regulatory region sequence-specific DNA binding"/>
    <property type="evidence" value="ECO:0007669"/>
    <property type="project" value="TreeGrafter"/>
</dbReference>
<feature type="region of interest" description="Disordered" evidence="3">
    <location>
        <begin position="1"/>
        <end position="174"/>
    </location>
</feature>
<evidence type="ECO:0000256" key="2">
    <source>
        <dbReference type="ARBA" id="ARBA00023242"/>
    </source>
</evidence>
<feature type="compositionally biased region" description="Basic and acidic residues" evidence="3">
    <location>
        <begin position="278"/>
        <end position="287"/>
    </location>
</feature>
<name>A0A9J6FXV8_HAELO</name>
<dbReference type="EMBL" id="JABSTR010000004">
    <property type="protein sequence ID" value="KAH9367651.1"/>
    <property type="molecule type" value="Genomic_DNA"/>
</dbReference>
<feature type="compositionally biased region" description="Low complexity" evidence="3">
    <location>
        <begin position="37"/>
        <end position="49"/>
    </location>
</feature>
<sequence>MSCTVVANTTSPFIPSKWNKSSRAKGDDDAGGGGALGAEAGEAGDALGGARERAKNVGPRGVCQRRDQSARSLLLPRLPARAATPPGRRPRRQQRFQGEPLGNRESLLAGEGALSPACPPAGRRGHQPAGRGLVAGKGGCRKRTTPRGRGKRRGGGSSGDGQGEVKNRGEGLNGGRAGLLCVLRGAWMRAPMALDLEKQRAPSPGRPGSPASSERRLKVTADGAQPREQQQAAQAAPTGASAGSAPPLKFSIERILSSEFGPAAAGRTGIAGAVTAAKEPRKDDRQASKPPPTSPGPNQQGLLWPAWVYCTRYSDRPSSGIRDKHKNSTSPGGSFFSAQHTPVQFEFRGGGRFSRSFAPPPPWQQRYGAARRAARPRLDGRVPPLLGRPPPATRCGCAAGYRREIPTTAEATIGPSRGREVGAVYRSRRADKPR</sequence>
<evidence type="ECO:0000313" key="5">
    <source>
        <dbReference type="Proteomes" id="UP000821853"/>
    </source>
</evidence>
<feature type="region of interest" description="Disordered" evidence="3">
    <location>
        <begin position="195"/>
        <end position="246"/>
    </location>
</feature>
<protein>
    <submittedName>
        <fullName evidence="4">Uncharacterized protein</fullName>
    </submittedName>
</protein>
<feature type="compositionally biased region" description="Low complexity" evidence="3">
    <location>
        <begin position="201"/>
        <end position="212"/>
    </location>
</feature>
<dbReference type="GO" id="GO:0005634">
    <property type="term" value="C:nucleus"/>
    <property type="evidence" value="ECO:0007669"/>
    <property type="project" value="UniProtKB-SubCell"/>
</dbReference>
<reference evidence="4 5" key="1">
    <citation type="journal article" date="2020" name="Cell">
        <title>Large-Scale Comparative Analyses of Tick Genomes Elucidate Their Genetic Diversity and Vector Capacities.</title>
        <authorList>
            <consortium name="Tick Genome and Microbiome Consortium (TIGMIC)"/>
            <person name="Jia N."/>
            <person name="Wang J."/>
            <person name="Shi W."/>
            <person name="Du L."/>
            <person name="Sun Y."/>
            <person name="Zhan W."/>
            <person name="Jiang J.F."/>
            <person name="Wang Q."/>
            <person name="Zhang B."/>
            <person name="Ji P."/>
            <person name="Bell-Sakyi L."/>
            <person name="Cui X.M."/>
            <person name="Yuan T.T."/>
            <person name="Jiang B.G."/>
            <person name="Yang W.F."/>
            <person name="Lam T.T."/>
            <person name="Chang Q.C."/>
            <person name="Ding S.J."/>
            <person name="Wang X.J."/>
            <person name="Zhu J.G."/>
            <person name="Ruan X.D."/>
            <person name="Zhao L."/>
            <person name="Wei J.T."/>
            <person name="Ye R.Z."/>
            <person name="Que T.C."/>
            <person name="Du C.H."/>
            <person name="Zhou Y.H."/>
            <person name="Cheng J.X."/>
            <person name="Dai P.F."/>
            <person name="Guo W.B."/>
            <person name="Han X.H."/>
            <person name="Huang E.J."/>
            <person name="Li L.F."/>
            <person name="Wei W."/>
            <person name="Gao Y.C."/>
            <person name="Liu J.Z."/>
            <person name="Shao H.Z."/>
            <person name="Wang X."/>
            <person name="Wang C.C."/>
            <person name="Yang T.C."/>
            <person name="Huo Q.B."/>
            <person name="Li W."/>
            <person name="Chen H.Y."/>
            <person name="Chen S.E."/>
            <person name="Zhou L.G."/>
            <person name="Ni X.B."/>
            <person name="Tian J.H."/>
            <person name="Sheng Y."/>
            <person name="Liu T."/>
            <person name="Pan Y.S."/>
            <person name="Xia L.Y."/>
            <person name="Li J."/>
            <person name="Zhao F."/>
            <person name="Cao W.C."/>
        </authorList>
    </citation>
    <scope>NUCLEOTIDE SEQUENCE [LARGE SCALE GENOMIC DNA]</scope>
    <source>
        <strain evidence="4">HaeL-2018</strain>
    </source>
</reference>
<organism evidence="4 5">
    <name type="scientific">Haemaphysalis longicornis</name>
    <name type="common">Bush tick</name>
    <dbReference type="NCBI Taxonomy" id="44386"/>
    <lineage>
        <taxon>Eukaryota</taxon>
        <taxon>Metazoa</taxon>
        <taxon>Ecdysozoa</taxon>
        <taxon>Arthropoda</taxon>
        <taxon>Chelicerata</taxon>
        <taxon>Arachnida</taxon>
        <taxon>Acari</taxon>
        <taxon>Parasitiformes</taxon>
        <taxon>Ixodida</taxon>
        <taxon>Ixodoidea</taxon>
        <taxon>Ixodidae</taxon>
        <taxon>Haemaphysalinae</taxon>
        <taxon>Haemaphysalis</taxon>
    </lineage>
</organism>
<dbReference type="InterPro" id="IPR050720">
    <property type="entry name" value="Engrailed_Homeobox_TFs"/>
</dbReference>
<gene>
    <name evidence="4" type="ORF">HPB48_020320</name>
</gene>
<proteinExistence type="predicted"/>
<comment type="caution">
    <text evidence="4">The sequence shown here is derived from an EMBL/GenBank/DDBJ whole genome shotgun (WGS) entry which is preliminary data.</text>
</comment>
<evidence type="ECO:0000313" key="4">
    <source>
        <dbReference type="EMBL" id="KAH9367651.1"/>
    </source>
</evidence>
<dbReference type="GO" id="GO:0000981">
    <property type="term" value="F:DNA-binding transcription factor activity, RNA polymerase II-specific"/>
    <property type="evidence" value="ECO:0007669"/>
    <property type="project" value="TreeGrafter"/>
</dbReference>
<keyword evidence="2" id="KW-0539">Nucleus</keyword>
<dbReference type="PANTHER" id="PTHR24341">
    <property type="entry name" value="HOMEOBOX PROTEIN ENGRAILED"/>
    <property type="match status" value="1"/>
</dbReference>
<feature type="compositionally biased region" description="Polar residues" evidence="3">
    <location>
        <begin position="328"/>
        <end position="337"/>
    </location>
</feature>
<evidence type="ECO:0000256" key="1">
    <source>
        <dbReference type="ARBA" id="ARBA00004123"/>
    </source>
</evidence>
<keyword evidence="5" id="KW-1185">Reference proteome</keyword>
<evidence type="ECO:0000256" key="3">
    <source>
        <dbReference type="SAM" id="MobiDB-lite"/>
    </source>
</evidence>
<feature type="region of interest" description="Disordered" evidence="3">
    <location>
        <begin position="413"/>
        <end position="434"/>
    </location>
</feature>
<feature type="compositionally biased region" description="Polar residues" evidence="3">
    <location>
        <begin position="1"/>
        <end position="21"/>
    </location>
</feature>